<evidence type="ECO:0000256" key="1">
    <source>
        <dbReference type="ARBA" id="ARBA00004477"/>
    </source>
</evidence>
<organism evidence="16 17">
    <name type="scientific">Apiospora arundinis</name>
    <dbReference type="NCBI Taxonomy" id="335852"/>
    <lineage>
        <taxon>Eukaryota</taxon>
        <taxon>Fungi</taxon>
        <taxon>Dikarya</taxon>
        <taxon>Ascomycota</taxon>
        <taxon>Pezizomycotina</taxon>
        <taxon>Sordariomycetes</taxon>
        <taxon>Xylariomycetidae</taxon>
        <taxon>Amphisphaeriales</taxon>
        <taxon>Apiosporaceae</taxon>
        <taxon>Apiospora</taxon>
    </lineage>
</organism>
<evidence type="ECO:0000256" key="12">
    <source>
        <dbReference type="ARBA" id="ARBA00032069"/>
    </source>
</evidence>
<feature type="transmembrane region" description="Helical" evidence="15">
    <location>
        <begin position="452"/>
        <end position="479"/>
    </location>
</feature>
<evidence type="ECO:0000256" key="15">
    <source>
        <dbReference type="SAM" id="Phobius"/>
    </source>
</evidence>
<sequence>MESLDKALDLVLDQKFLLTFISGLFLVALWRFLQEHKQRSVDVNALVKFGLFNLILVAFASIWLSYVNASVPAPYLDEFFHIPQTQVYCQGRYSKWDDKITTPPGLYLAAIAWTRFVGKTDCSAQTLRQFNVVAIFWTSLFATFCRPTIKGTQTSPLRFNFALHSGLNIALFPVLFFFSGLFYTDVLSTCIVLAAYSNHTSRISGTGPPSFLNDVYTIALGVVALFMRQTNVFWVVVYMGGLEAVAALKSLDEKVTPDGPHFTRTHSQLQLFPWKYMPGHVYHPSPIGMELHFFPWQYTLGQIYDPAVGDAWPGDLALCIVSLAFGVLQLFYRNALTILRRVYPHIATMGLFVAFVIWNGGVVLGDKSNHIATLHLAQMLYIWPLFAFFSAPLFLPQALRCLNAAYRFVTGSSPSSATTPSPVTRRVSSHSTQLEKSALLKAFNVVFSNGPILSVLLVAACLIIGLLIVHFNTIIHPFTLADNRHYMFYIFRYSILRGNLVRHALVPVYVFCGWLAWSALYDSKPSWSHVHSSEPSKSFFSGPSTSSTEVSQSPPTSTVLILLLTTALSLMTAPLVEPRYFILPWVFWRLLVPAWSMDDLLGTLQIVADKSPPTRLVRIGNRFDVRLVLESMWFLLINAMTMYIFLTRSFFWKAEDGTLLDGGNVQRFMW</sequence>
<feature type="transmembrane region" description="Helical" evidence="15">
    <location>
        <begin position="16"/>
        <end position="33"/>
    </location>
</feature>
<gene>
    <name evidence="16" type="ORF">PGQ11_007010</name>
</gene>
<evidence type="ECO:0000256" key="10">
    <source>
        <dbReference type="ARBA" id="ARBA00022989"/>
    </source>
</evidence>
<feature type="transmembrane region" description="Helical" evidence="15">
    <location>
        <begin position="500"/>
        <end position="520"/>
    </location>
</feature>
<evidence type="ECO:0000256" key="14">
    <source>
        <dbReference type="ARBA" id="ARBA00048064"/>
    </source>
</evidence>
<keyword evidence="8 15" id="KW-0812">Transmembrane</keyword>
<dbReference type="InterPro" id="IPR016900">
    <property type="entry name" value="Alg10"/>
</dbReference>
<dbReference type="EC" id="2.4.1.256" evidence="4"/>
<comment type="pathway">
    <text evidence="2">Protein modification; protein glycosylation.</text>
</comment>
<name>A0ABR2IUF5_9PEZI</name>
<evidence type="ECO:0000256" key="7">
    <source>
        <dbReference type="ARBA" id="ARBA00022679"/>
    </source>
</evidence>
<protein>
    <recommendedName>
        <fullName evidence="5">Dol-P-Glc:Glc(2)Man(9)GlcNAc(2)-PP-Dol alpha-1,2-glucosyltransferase</fullName>
        <ecNumber evidence="4">2.4.1.256</ecNumber>
    </recommendedName>
    <alternativeName>
        <fullName evidence="12">Asparagine-linked glycosylation protein 10</fullName>
    </alternativeName>
</protein>
<evidence type="ECO:0000256" key="4">
    <source>
        <dbReference type="ARBA" id="ARBA00011967"/>
    </source>
</evidence>
<evidence type="ECO:0000256" key="11">
    <source>
        <dbReference type="ARBA" id="ARBA00023136"/>
    </source>
</evidence>
<evidence type="ECO:0000256" key="6">
    <source>
        <dbReference type="ARBA" id="ARBA00022676"/>
    </source>
</evidence>
<dbReference type="EMBL" id="JAPCWZ010000004">
    <property type="protein sequence ID" value="KAK8868432.1"/>
    <property type="molecule type" value="Genomic_DNA"/>
</dbReference>
<keyword evidence="9" id="KW-0256">Endoplasmic reticulum</keyword>
<evidence type="ECO:0000256" key="3">
    <source>
        <dbReference type="ARBA" id="ARBA00010600"/>
    </source>
</evidence>
<feature type="transmembrane region" description="Helical" evidence="15">
    <location>
        <begin position="130"/>
        <end position="149"/>
    </location>
</feature>
<feature type="transmembrane region" description="Helical" evidence="15">
    <location>
        <begin position="342"/>
        <end position="364"/>
    </location>
</feature>
<feature type="transmembrane region" description="Helical" evidence="15">
    <location>
        <begin position="376"/>
        <end position="395"/>
    </location>
</feature>
<reference evidence="16 17" key="1">
    <citation type="journal article" date="2024" name="IMA Fungus">
        <title>Apiospora arundinis, a panoply of carbohydrate-active enzymes and secondary metabolites.</title>
        <authorList>
            <person name="Sorensen T."/>
            <person name="Petersen C."/>
            <person name="Muurmann A.T."/>
            <person name="Christiansen J.V."/>
            <person name="Brundto M.L."/>
            <person name="Overgaard C.K."/>
            <person name="Boysen A.T."/>
            <person name="Wollenberg R.D."/>
            <person name="Larsen T.O."/>
            <person name="Sorensen J.L."/>
            <person name="Nielsen K.L."/>
            <person name="Sondergaard T.E."/>
        </authorList>
    </citation>
    <scope>NUCLEOTIDE SEQUENCE [LARGE SCALE GENOMIC DNA]</scope>
    <source>
        <strain evidence="16 17">AAU 773</strain>
    </source>
</reference>
<evidence type="ECO:0000256" key="5">
    <source>
        <dbReference type="ARBA" id="ARBA00018512"/>
    </source>
</evidence>
<keyword evidence="6" id="KW-0328">Glycosyltransferase</keyword>
<dbReference type="Pfam" id="PF04922">
    <property type="entry name" value="DIE2_ALG10"/>
    <property type="match status" value="1"/>
</dbReference>
<keyword evidence="10 15" id="KW-1133">Transmembrane helix</keyword>
<feature type="transmembrane region" description="Helical" evidence="15">
    <location>
        <begin position="627"/>
        <end position="646"/>
    </location>
</feature>
<feature type="transmembrane region" description="Helical" evidence="15">
    <location>
        <begin position="100"/>
        <end position="118"/>
    </location>
</feature>
<dbReference type="PANTHER" id="PTHR12989">
    <property type="entry name" value="ALPHA-1,2-GLUCOSYLTRANSFERASE ALG10"/>
    <property type="match status" value="1"/>
</dbReference>
<evidence type="ECO:0000256" key="9">
    <source>
        <dbReference type="ARBA" id="ARBA00022824"/>
    </source>
</evidence>
<feature type="transmembrane region" description="Helical" evidence="15">
    <location>
        <begin position="45"/>
        <end position="66"/>
    </location>
</feature>
<dbReference type="PANTHER" id="PTHR12989:SF10">
    <property type="entry name" value="DOL-P-GLC:GLC(2)MAN(9)GLCNAC(2)-PP-DOL ALPHA-1,2-GLUCOSYLTRANSFERASE-RELATED"/>
    <property type="match status" value="1"/>
</dbReference>
<dbReference type="Proteomes" id="UP001390339">
    <property type="component" value="Unassembled WGS sequence"/>
</dbReference>
<keyword evidence="17" id="KW-1185">Reference proteome</keyword>
<evidence type="ECO:0000313" key="17">
    <source>
        <dbReference type="Proteomes" id="UP001390339"/>
    </source>
</evidence>
<feature type="transmembrane region" description="Helical" evidence="15">
    <location>
        <begin position="169"/>
        <end position="196"/>
    </location>
</feature>
<comment type="similarity">
    <text evidence="3">Belongs to the ALG10 glucosyltransferase family.</text>
</comment>
<accession>A0ABR2IUF5</accession>
<comment type="caution">
    <text evidence="16">The sequence shown here is derived from an EMBL/GenBank/DDBJ whole genome shotgun (WGS) entry which is preliminary data.</text>
</comment>
<comment type="catalytic activity">
    <reaction evidence="14">
        <text>an alpha-D-Glc-(1-&gt;3)-alpha-D-Glc-(1-&gt;3)-alpha-D-Man-(1-&gt;2)-alpha-D-Man-(1-&gt;2)-alpha-D-Man-(1-&gt;3)-[alpha-D-Man-(1-&gt;2)-alpha-D-Man-(1-&gt;3)-[alpha-D-Man-(1-&gt;2)-alpha-D-Man-(1-&gt;6)]-alpha-D-Man-(1-&gt;6)]-beta-D-Man-(1-&gt;4)-beta-D-GlcNAc-(1-&gt;4)-alpha-D-GlcNAc-diphospho-di-trans,poly-cis-dolichol + a di-trans,poly-cis-dolichyl beta-D-glucosyl phosphate = a alpha-D-Glc-(1-&gt;2)-alpha-D-Glc-(1-&gt;3)-alpha-D-Glc-(1-&gt;3)-alpha-D-Man-(1-&gt;2)-alpha-D-Man-(1-&gt;2)-alpha-D-Man-(1-&gt;3)-[alpha-D-Man-(1-&gt;2)-alpha-D-Man-(1-&gt;3)-[alpha-D-Man-(1-&gt;2)-alpha-D-Man-(1-&gt;6)]-alpha-D-Man-(1-&gt;6)]-beta-D-Man-(1-&gt;4)-beta-D-GlcNAc-(1-&gt;4)-alpha-D-GlcNAc-diphospho-di-trans,poly-cis-dolichol + a di-trans,poly-cis-dolichyl phosphate + H(+)</text>
        <dbReference type="Rhea" id="RHEA:29543"/>
        <dbReference type="Rhea" id="RHEA-COMP:19498"/>
        <dbReference type="Rhea" id="RHEA-COMP:19502"/>
        <dbReference type="Rhea" id="RHEA-COMP:19512"/>
        <dbReference type="Rhea" id="RHEA-COMP:19522"/>
        <dbReference type="ChEBI" id="CHEBI:15378"/>
        <dbReference type="ChEBI" id="CHEBI:57525"/>
        <dbReference type="ChEBI" id="CHEBI:57683"/>
        <dbReference type="ChEBI" id="CHEBI:132522"/>
        <dbReference type="ChEBI" id="CHEBI:132523"/>
        <dbReference type="EC" id="2.4.1.256"/>
    </reaction>
    <physiologicalReaction direction="left-to-right" evidence="14">
        <dbReference type="Rhea" id="RHEA:29544"/>
    </physiologicalReaction>
</comment>
<evidence type="ECO:0000313" key="16">
    <source>
        <dbReference type="EMBL" id="KAK8868432.1"/>
    </source>
</evidence>
<keyword evidence="7" id="KW-0808">Transferase</keyword>
<proteinExistence type="inferred from homology"/>
<evidence type="ECO:0000256" key="8">
    <source>
        <dbReference type="ARBA" id="ARBA00022692"/>
    </source>
</evidence>
<evidence type="ECO:0000256" key="2">
    <source>
        <dbReference type="ARBA" id="ARBA00004922"/>
    </source>
</evidence>
<comment type="function">
    <text evidence="13">Dol-P-Glc:Glc(2)Man(9)GlcNAc(2)-PP-Dol alpha-1,2-glucosyltransferase that operates in the biosynthetic pathway of dolichol-linked oligosaccharides, the glycan precursors employed in protein asparagine (N)-glycosylation. The assembly of dolichol-linked oligosaccharides begins on the cytosolic side of the endoplasmic reticulum membrane and finishes in its lumen. The sequential addition of sugars to dolichol pyrophosphate produces dolichol-linked oligosaccharides containing fourteen sugars, including two GlcNAcs, nine mannoses and three glucoses. Once assembled, the oligosaccharide is transferred from the lipid to nascent proteins by oligosaccharyltransferases. In the lumen of the endoplasmic reticulum, adds the third and last glucose residue from dolichyl phosphate glucose (Dol-P-Glc) onto the lipid-linked oligosaccharide intermediate Glc(2)Man(9)GlcNAc(2)-PP-Dol to produce Glc(3)Man(9)GlcNAc(2)-PP-Dol.</text>
</comment>
<evidence type="ECO:0000256" key="13">
    <source>
        <dbReference type="ARBA" id="ARBA00044727"/>
    </source>
</evidence>
<comment type="subcellular location">
    <subcellularLocation>
        <location evidence="1">Endoplasmic reticulum membrane</location>
        <topology evidence="1">Multi-pass membrane protein</topology>
    </subcellularLocation>
</comment>
<keyword evidence="11 15" id="KW-0472">Membrane</keyword>
<feature type="transmembrane region" description="Helical" evidence="15">
    <location>
        <begin position="316"/>
        <end position="336"/>
    </location>
</feature>